<keyword evidence="13" id="KW-1185">Reference proteome</keyword>
<dbReference type="AlphaFoldDB" id="A0A8H3FT99"/>
<keyword evidence="3" id="KW-0479">Metal-binding</keyword>
<keyword evidence="8" id="KW-0804">Transcription</keyword>
<dbReference type="Gene3D" id="1.10.472.10">
    <property type="entry name" value="Cyclin-like"/>
    <property type="match status" value="1"/>
</dbReference>
<organism evidence="12 13">
    <name type="scientific">Imshaugia aleurites</name>
    <dbReference type="NCBI Taxonomy" id="172621"/>
    <lineage>
        <taxon>Eukaryota</taxon>
        <taxon>Fungi</taxon>
        <taxon>Dikarya</taxon>
        <taxon>Ascomycota</taxon>
        <taxon>Pezizomycotina</taxon>
        <taxon>Lecanoromycetes</taxon>
        <taxon>OSLEUM clade</taxon>
        <taxon>Lecanoromycetidae</taxon>
        <taxon>Lecanorales</taxon>
        <taxon>Lecanorineae</taxon>
        <taxon>Parmeliaceae</taxon>
        <taxon>Imshaugia</taxon>
    </lineage>
</organism>
<dbReference type="GO" id="GO:0070897">
    <property type="term" value="P:transcription preinitiation complex assembly"/>
    <property type="evidence" value="ECO:0007669"/>
    <property type="project" value="InterPro"/>
</dbReference>
<feature type="compositionally biased region" description="Basic residues" evidence="10">
    <location>
        <begin position="343"/>
        <end position="352"/>
    </location>
</feature>
<dbReference type="GO" id="GO:0017025">
    <property type="term" value="F:TBP-class protein binding"/>
    <property type="evidence" value="ECO:0007669"/>
    <property type="project" value="InterPro"/>
</dbReference>
<feature type="region of interest" description="Disordered" evidence="10">
    <location>
        <begin position="512"/>
        <end position="555"/>
    </location>
</feature>
<sequence length="767" mass="82835">MSAAVPIKKPSSRPQRPVERLDSIKNPQPRPPPRLKKPQSQECPNPDCNEKKGVEEDGKLICSACGSVIDELSMVTEVTYGLATGGHHVVHGLHVGADQAFAKRGDVVDRTRSATSRDMTMQYGHNYIVRIGTTLQMNAQIRDHAVQIYQLAISPAGFIQGRRIKSVAAVALYIACRVQTHPNNFMLIDFSDILGINVFNLGQVYTKFLHFLAINGNGFIVQPINPEDLILRFAQRLEFGPETMRVANDAVRIVQRMNRDWMTPGRRPAGVCGAALILAARMNNFRRSVREVVFVVKVQEQTIFNRLDEFKATESGALTVEEFRTIDIERAADPPAFTQDKNGKKKRGRKRKQFDANFGDDGDGIEPTVISSRATSTCPSEANGQSDSPANAQKQAQLDSQSMPPPPLPVDPSLLAPAPQRSPNKDLSPSPGDANSIIEGSAVGSSDVKATAEPPAKRKRGRPAKVKDLKTPPASQNSDDLSLDINDSSLGSDITAALTDPMNLDHATALTSALESASDPPSPPPTQQNFPVKPRRPIPDSDVISDSEFDDDPEVSNCLLSSSEIAIKTRIWTHENRDYLRAQSAKILKQQLAEEAGTARVIVRRRRRKTRIGDMTAYIGEDGLEGMPVAGSPEEAVMKMMGKRGFSKKINYGSIANTYGGSSSSTSRRGSDAILAGSPGSGVQMSGALQITSPGSMNLNANAAKEVEGDDGDLAGEVGGTANPDEQKALDSIAGELEEEGINESSDEADDEDPYGNDDGQGLYDSD</sequence>
<dbReference type="InterPro" id="IPR013150">
    <property type="entry name" value="TFIIB_cyclin"/>
</dbReference>
<dbReference type="CDD" id="cd20554">
    <property type="entry name" value="CYCLIN_TFIIIB90_rpt2"/>
    <property type="match status" value="1"/>
</dbReference>
<dbReference type="InterPro" id="IPR000812">
    <property type="entry name" value="TFIIB"/>
</dbReference>
<feature type="domain" description="Cyclin-like" evidence="11">
    <location>
        <begin position="126"/>
        <end position="213"/>
    </location>
</feature>
<name>A0A8H3FT99_9LECA</name>
<dbReference type="Gene3D" id="1.10.472.170">
    <property type="match status" value="1"/>
</dbReference>
<evidence type="ECO:0000313" key="13">
    <source>
        <dbReference type="Proteomes" id="UP000664534"/>
    </source>
</evidence>
<evidence type="ECO:0000313" key="12">
    <source>
        <dbReference type="EMBL" id="CAF9930244.1"/>
    </source>
</evidence>
<keyword evidence="9" id="KW-0539">Nucleus</keyword>
<dbReference type="GO" id="GO:0005634">
    <property type="term" value="C:nucleus"/>
    <property type="evidence" value="ECO:0007669"/>
    <property type="project" value="UniProtKB-SubCell"/>
</dbReference>
<dbReference type="EMBL" id="CAJPDT010000056">
    <property type="protein sequence ID" value="CAF9930244.1"/>
    <property type="molecule type" value="Genomic_DNA"/>
</dbReference>
<gene>
    <name evidence="12" type="primary">BRF1</name>
    <name evidence="12" type="ORF">IMSHALPRED_008126</name>
</gene>
<feature type="compositionally biased region" description="Polar residues" evidence="10">
    <location>
        <begin position="369"/>
        <end position="396"/>
    </location>
</feature>
<dbReference type="Pfam" id="PF00382">
    <property type="entry name" value="TFIIB"/>
    <property type="match status" value="2"/>
</dbReference>
<dbReference type="OrthoDB" id="511529at2759"/>
<dbReference type="SUPFAM" id="SSF47954">
    <property type="entry name" value="Cyclin-like"/>
    <property type="match status" value="2"/>
</dbReference>
<dbReference type="PANTHER" id="PTHR11618">
    <property type="entry name" value="TRANSCRIPTION INITIATION FACTOR IIB-RELATED"/>
    <property type="match status" value="1"/>
</dbReference>
<evidence type="ECO:0000259" key="11">
    <source>
        <dbReference type="SMART" id="SM00385"/>
    </source>
</evidence>
<evidence type="ECO:0000256" key="2">
    <source>
        <dbReference type="ARBA" id="ARBA00010857"/>
    </source>
</evidence>
<evidence type="ECO:0000256" key="9">
    <source>
        <dbReference type="ARBA" id="ARBA00023242"/>
    </source>
</evidence>
<evidence type="ECO:0000256" key="5">
    <source>
        <dbReference type="ARBA" id="ARBA00022833"/>
    </source>
</evidence>
<dbReference type="PANTHER" id="PTHR11618:SF4">
    <property type="entry name" value="TRANSCRIPTION FACTOR IIIB 90 KDA SUBUNIT"/>
    <property type="match status" value="1"/>
</dbReference>
<evidence type="ECO:0000256" key="6">
    <source>
        <dbReference type="ARBA" id="ARBA00023015"/>
    </source>
</evidence>
<evidence type="ECO:0000256" key="1">
    <source>
        <dbReference type="ARBA" id="ARBA00004123"/>
    </source>
</evidence>
<feature type="compositionally biased region" description="Acidic residues" evidence="10">
    <location>
        <begin position="736"/>
        <end position="756"/>
    </location>
</feature>
<dbReference type="GO" id="GO:0000995">
    <property type="term" value="F:RNA polymerase III general transcription initiation factor activity"/>
    <property type="evidence" value="ECO:0007669"/>
    <property type="project" value="TreeGrafter"/>
</dbReference>
<feature type="region of interest" description="Disordered" evidence="10">
    <location>
        <begin position="331"/>
        <end position="484"/>
    </location>
</feature>
<dbReference type="Pfam" id="PF07741">
    <property type="entry name" value="BRF1"/>
    <property type="match status" value="1"/>
</dbReference>
<comment type="caution">
    <text evidence="12">The sequence shown here is derived from an EMBL/GenBank/DDBJ whole genome shotgun (WGS) entry which is preliminary data.</text>
</comment>
<proteinExistence type="inferred from homology"/>
<keyword evidence="7" id="KW-0010">Activator</keyword>
<dbReference type="Gene3D" id="1.20.5.650">
    <property type="entry name" value="Single helix bin"/>
    <property type="match status" value="1"/>
</dbReference>
<comment type="subcellular location">
    <subcellularLocation>
        <location evidence="1">Nucleus</location>
    </subcellularLocation>
</comment>
<feature type="region of interest" description="Disordered" evidence="10">
    <location>
        <begin position="1"/>
        <end position="52"/>
    </location>
</feature>
<evidence type="ECO:0000256" key="8">
    <source>
        <dbReference type="ARBA" id="ARBA00023163"/>
    </source>
</evidence>
<feature type="domain" description="Cyclin-like" evidence="11">
    <location>
        <begin position="228"/>
        <end position="312"/>
    </location>
</feature>
<dbReference type="InterPro" id="IPR011665">
    <property type="entry name" value="BRF1_TBP-bd_dom"/>
</dbReference>
<dbReference type="InterPro" id="IPR036915">
    <property type="entry name" value="Cyclin-like_sf"/>
</dbReference>
<accession>A0A8H3FT99</accession>
<evidence type="ECO:0000256" key="7">
    <source>
        <dbReference type="ARBA" id="ARBA00023159"/>
    </source>
</evidence>
<dbReference type="GO" id="GO:0008270">
    <property type="term" value="F:zinc ion binding"/>
    <property type="evidence" value="ECO:0007669"/>
    <property type="project" value="UniProtKB-KW"/>
</dbReference>
<dbReference type="Proteomes" id="UP000664534">
    <property type="component" value="Unassembled WGS sequence"/>
</dbReference>
<evidence type="ECO:0000256" key="3">
    <source>
        <dbReference type="ARBA" id="ARBA00022723"/>
    </source>
</evidence>
<comment type="similarity">
    <text evidence="2">Belongs to the TFIIB family.</text>
</comment>
<keyword evidence="6" id="KW-0805">Transcription regulation</keyword>
<protein>
    <submittedName>
        <fullName evidence="12">Transcription factor TFIIIB subunit brf1</fullName>
    </submittedName>
</protein>
<dbReference type="SMART" id="SM00385">
    <property type="entry name" value="CYCLIN"/>
    <property type="match status" value="2"/>
</dbReference>
<reference evidence="12" key="1">
    <citation type="submission" date="2021-03" db="EMBL/GenBank/DDBJ databases">
        <authorList>
            <person name="Tagirdzhanova G."/>
        </authorList>
    </citation>
    <scope>NUCLEOTIDE SEQUENCE</scope>
</reference>
<feature type="region of interest" description="Disordered" evidence="10">
    <location>
        <begin position="659"/>
        <end position="767"/>
    </location>
</feature>
<evidence type="ECO:0000256" key="4">
    <source>
        <dbReference type="ARBA" id="ARBA00022771"/>
    </source>
</evidence>
<dbReference type="FunFam" id="1.10.472.10:FF:000002">
    <property type="entry name" value="Transcription factor IIIB 90 kDa subunit"/>
    <property type="match status" value="1"/>
</dbReference>
<dbReference type="InterPro" id="IPR017956">
    <property type="entry name" value="AT_hook_DNA-bd_motif"/>
</dbReference>
<keyword evidence="4" id="KW-0863">Zinc-finger</keyword>
<keyword evidence="5" id="KW-0862">Zinc</keyword>
<dbReference type="GO" id="GO:0000126">
    <property type="term" value="C:transcription factor TFIIIB complex"/>
    <property type="evidence" value="ECO:0007669"/>
    <property type="project" value="TreeGrafter"/>
</dbReference>
<dbReference type="GO" id="GO:0097550">
    <property type="term" value="C:transcription preinitiation complex"/>
    <property type="evidence" value="ECO:0007669"/>
    <property type="project" value="TreeGrafter"/>
</dbReference>
<evidence type="ECO:0000256" key="10">
    <source>
        <dbReference type="SAM" id="MobiDB-lite"/>
    </source>
</evidence>
<dbReference type="SMART" id="SM00384">
    <property type="entry name" value="AT_hook"/>
    <property type="match status" value="2"/>
</dbReference>
<dbReference type="InterPro" id="IPR013763">
    <property type="entry name" value="Cyclin-like_dom"/>
</dbReference>
<feature type="compositionally biased region" description="Polar residues" evidence="10">
    <location>
        <begin position="681"/>
        <end position="701"/>
    </location>
</feature>
<dbReference type="GO" id="GO:0001006">
    <property type="term" value="F:RNA polymerase III type 3 promoter sequence-specific DNA binding"/>
    <property type="evidence" value="ECO:0007669"/>
    <property type="project" value="TreeGrafter"/>
</dbReference>
<feature type="compositionally biased region" description="Acidic residues" evidence="10">
    <location>
        <begin position="543"/>
        <end position="554"/>
    </location>
</feature>
<dbReference type="PRINTS" id="PR00685">
    <property type="entry name" value="TIFACTORIIB"/>
</dbReference>